<dbReference type="GO" id="GO:0043565">
    <property type="term" value="F:sequence-specific DNA binding"/>
    <property type="evidence" value="ECO:0007669"/>
    <property type="project" value="InterPro"/>
</dbReference>
<evidence type="ECO:0000259" key="6">
    <source>
        <dbReference type="PROSITE" id="PS01124"/>
    </source>
</evidence>
<name>A0A5M4AYA0_9BACT</name>
<keyword evidence="5" id="KW-1133">Transmembrane helix</keyword>
<dbReference type="Proteomes" id="UP000391834">
    <property type="component" value="Unassembled WGS sequence"/>
</dbReference>
<dbReference type="EMBL" id="BLAX01000001">
    <property type="protein sequence ID" value="GET32648.1"/>
    <property type="molecule type" value="Genomic_DNA"/>
</dbReference>
<dbReference type="PANTHER" id="PTHR43280">
    <property type="entry name" value="ARAC-FAMILY TRANSCRIPTIONAL REGULATOR"/>
    <property type="match status" value="1"/>
</dbReference>
<keyword evidence="1" id="KW-0805">Transcription regulation</keyword>
<dbReference type="InterPro" id="IPR019734">
    <property type="entry name" value="TPR_rpt"/>
</dbReference>
<dbReference type="InterPro" id="IPR011990">
    <property type="entry name" value="TPR-like_helical_dom_sf"/>
</dbReference>
<evidence type="ECO:0000313" key="7">
    <source>
        <dbReference type="EMBL" id="GET32648.1"/>
    </source>
</evidence>
<dbReference type="OrthoDB" id="358279at2"/>
<keyword evidence="5" id="KW-0812">Transmembrane</keyword>
<keyword evidence="4" id="KW-0802">TPR repeat</keyword>
<keyword evidence="2" id="KW-0238">DNA-binding</keyword>
<dbReference type="SUPFAM" id="SSF48452">
    <property type="entry name" value="TPR-like"/>
    <property type="match status" value="2"/>
</dbReference>
<evidence type="ECO:0000256" key="5">
    <source>
        <dbReference type="SAM" id="Phobius"/>
    </source>
</evidence>
<evidence type="ECO:0000256" key="4">
    <source>
        <dbReference type="PROSITE-ProRule" id="PRU00339"/>
    </source>
</evidence>
<feature type="transmembrane region" description="Helical" evidence="5">
    <location>
        <begin position="131"/>
        <end position="151"/>
    </location>
</feature>
<gene>
    <name evidence="7" type="ORF">PbJCM13498_15110</name>
</gene>
<dbReference type="GO" id="GO:0003700">
    <property type="term" value="F:DNA-binding transcription factor activity"/>
    <property type="evidence" value="ECO:0007669"/>
    <property type="project" value="InterPro"/>
</dbReference>
<keyword evidence="5" id="KW-0472">Membrane</keyword>
<dbReference type="SUPFAM" id="SSF46689">
    <property type="entry name" value="Homeodomain-like"/>
    <property type="match status" value="1"/>
</dbReference>
<evidence type="ECO:0000256" key="3">
    <source>
        <dbReference type="ARBA" id="ARBA00023163"/>
    </source>
</evidence>
<dbReference type="Gene3D" id="1.10.10.60">
    <property type="entry name" value="Homeodomain-like"/>
    <property type="match status" value="1"/>
</dbReference>
<evidence type="ECO:0000256" key="2">
    <source>
        <dbReference type="ARBA" id="ARBA00023125"/>
    </source>
</evidence>
<evidence type="ECO:0000256" key="1">
    <source>
        <dbReference type="ARBA" id="ARBA00023015"/>
    </source>
</evidence>
<accession>A0A5M4AYA0</accession>
<feature type="domain" description="HTH araC/xylS-type" evidence="6">
    <location>
        <begin position="13"/>
        <end position="112"/>
    </location>
</feature>
<dbReference type="InterPro" id="IPR009057">
    <property type="entry name" value="Homeodomain-like_sf"/>
</dbReference>
<reference evidence="7 8" key="1">
    <citation type="submission" date="2019-10" db="EMBL/GenBank/DDBJ databases">
        <title>Prolixibacter strains distinguished by the presence of nitrate reductase genes were adept at nitrate-dependent anaerobic corrosion of metallic iron and carbon steel.</title>
        <authorList>
            <person name="Iino T."/>
            <person name="Shono N."/>
            <person name="Ito K."/>
            <person name="Nakamura R."/>
            <person name="Sueoka K."/>
            <person name="Harayama S."/>
            <person name="Ohkuma M."/>
        </authorList>
    </citation>
    <scope>NUCLEOTIDE SEQUENCE [LARGE SCALE GENOMIC DNA]</scope>
    <source>
        <strain evidence="7 8">JCM 13498</strain>
    </source>
</reference>
<protein>
    <recommendedName>
        <fullName evidence="6">HTH araC/xylS-type domain-containing protein</fullName>
    </recommendedName>
</protein>
<keyword evidence="8" id="KW-1185">Reference proteome</keyword>
<dbReference type="SMART" id="SM00028">
    <property type="entry name" value="TPR"/>
    <property type="match status" value="4"/>
</dbReference>
<dbReference type="InterPro" id="IPR018060">
    <property type="entry name" value="HTH_AraC"/>
</dbReference>
<dbReference type="Pfam" id="PF12833">
    <property type="entry name" value="HTH_18"/>
    <property type="match status" value="1"/>
</dbReference>
<dbReference type="SMART" id="SM00342">
    <property type="entry name" value="HTH_ARAC"/>
    <property type="match status" value="1"/>
</dbReference>
<proteinExistence type="predicted"/>
<sequence length="686" mass="78561">MPESGTIENEFLSKATAIIEENLSNEQFGVSELANEMGMSRSNLLRKVKKLTNLSASQFIRQVRLDAAMELLKETSLTTSEISYRVGFGSTSYFIKCFRDQYGYPPGEAKGKASAEEEPDRADLPKKKRSLVWLWAVILVVITANIIYLIIGPMAQKPKTQEKSIAVLPFINDSNDSTNVYIINGVMESILNNLQNIKHMRVISRTSVEKYRHHPELISEIAKELNVTYVVEGSGQKIGDHIRLNVQLIEANGDKHLWAEQYNRETKDIFSLQNEIAKNIAEKIEVIITPEERKRIDKVPTKNLVAYDYFLKGMDYFHEGTGEGLKKALPLFQKAVEHDPKFARAYADIAIAYYYLDINQTHKQYSEEINENADKALLYDAQLPQSLIAKALSYMHGKEYKLAEPYLQKALEYHPNSAIVINLLSDFYSTYSPNTEKYLEYALKGTQLNIAANDSVTASFIFLHISNAFIQSGFVNEAEKYINKSLAYHSDNLYSQYVKAYIQYARNPDLQKLRNRLIAVLKKDTTRLDVLQEVGKICYYQRDYESAYRYYKPFIAAKEKYHLAIFPGEDAKIGLVLAKVGQTAKAAEYLQNYKAFAEGDQSIYKHLSLAMYEAYEGNTAKAIEQLKLFSQQDDYHYWVVLFLKIDPLIDNVKDNPDFKKILHTIDSRFQNQHREMKASLEAKGVI</sequence>
<comment type="caution">
    <text evidence="7">The sequence shown here is derived from an EMBL/GenBank/DDBJ whole genome shotgun (WGS) entry which is preliminary data.</text>
</comment>
<keyword evidence="3" id="KW-0804">Transcription</keyword>
<dbReference type="PROSITE" id="PS50005">
    <property type="entry name" value="TPR"/>
    <property type="match status" value="1"/>
</dbReference>
<dbReference type="Gene3D" id="3.40.50.10070">
    <property type="entry name" value="TolB, N-terminal domain"/>
    <property type="match status" value="1"/>
</dbReference>
<organism evidence="7 8">
    <name type="scientific">Prolixibacter bellariivorans</name>
    <dbReference type="NCBI Taxonomy" id="314319"/>
    <lineage>
        <taxon>Bacteria</taxon>
        <taxon>Pseudomonadati</taxon>
        <taxon>Bacteroidota</taxon>
        <taxon>Bacteroidia</taxon>
        <taxon>Marinilabiliales</taxon>
        <taxon>Prolixibacteraceae</taxon>
        <taxon>Prolixibacter</taxon>
    </lineage>
</organism>
<feature type="repeat" description="TPR" evidence="4">
    <location>
        <begin position="384"/>
        <end position="417"/>
    </location>
</feature>
<dbReference type="AlphaFoldDB" id="A0A5M4AYA0"/>
<dbReference type="PROSITE" id="PS01124">
    <property type="entry name" value="HTH_ARAC_FAMILY_2"/>
    <property type="match status" value="1"/>
</dbReference>
<dbReference type="PANTHER" id="PTHR43280:SF2">
    <property type="entry name" value="HTH-TYPE TRANSCRIPTIONAL REGULATOR EXSA"/>
    <property type="match status" value="1"/>
</dbReference>
<dbReference type="Gene3D" id="1.25.40.10">
    <property type="entry name" value="Tetratricopeptide repeat domain"/>
    <property type="match status" value="2"/>
</dbReference>
<evidence type="ECO:0000313" key="8">
    <source>
        <dbReference type="Proteomes" id="UP000391834"/>
    </source>
</evidence>